<protein>
    <submittedName>
        <fullName evidence="1">Uncharacterized protein</fullName>
    </submittedName>
</protein>
<reference evidence="1" key="1">
    <citation type="journal article" date="2014" name="Int. J. Syst. Evol. Microbiol.">
        <title>Complete genome sequence of Corynebacterium casei LMG S-19264T (=DSM 44701T), isolated from a smear-ripened cheese.</title>
        <authorList>
            <consortium name="US DOE Joint Genome Institute (JGI-PGF)"/>
            <person name="Walter F."/>
            <person name="Albersmeier A."/>
            <person name="Kalinowski J."/>
            <person name="Ruckert C."/>
        </authorList>
    </citation>
    <scope>NUCLEOTIDE SEQUENCE</scope>
    <source>
        <strain evidence="1">JCM 4234</strain>
    </source>
</reference>
<evidence type="ECO:0000313" key="1">
    <source>
        <dbReference type="EMBL" id="GGS56792.1"/>
    </source>
</evidence>
<accession>A0A918GS87</accession>
<reference evidence="1" key="2">
    <citation type="submission" date="2020-09" db="EMBL/GenBank/DDBJ databases">
        <authorList>
            <person name="Sun Q."/>
            <person name="Ohkuma M."/>
        </authorList>
    </citation>
    <scope>NUCLEOTIDE SEQUENCE</scope>
    <source>
        <strain evidence="1">JCM 4234</strain>
    </source>
</reference>
<evidence type="ECO:0000313" key="2">
    <source>
        <dbReference type="Proteomes" id="UP000653493"/>
    </source>
</evidence>
<dbReference type="Proteomes" id="UP000653493">
    <property type="component" value="Unassembled WGS sequence"/>
</dbReference>
<organism evidence="1 2">
    <name type="scientific">Streptomyces griseoviridis</name>
    <dbReference type="NCBI Taxonomy" id="45398"/>
    <lineage>
        <taxon>Bacteria</taxon>
        <taxon>Bacillati</taxon>
        <taxon>Actinomycetota</taxon>
        <taxon>Actinomycetes</taxon>
        <taxon>Kitasatosporales</taxon>
        <taxon>Streptomycetaceae</taxon>
        <taxon>Streptomyces</taxon>
    </lineage>
</organism>
<dbReference type="EMBL" id="BMSL01000020">
    <property type="protein sequence ID" value="GGS56792.1"/>
    <property type="molecule type" value="Genomic_DNA"/>
</dbReference>
<keyword evidence="2" id="KW-1185">Reference proteome</keyword>
<name>A0A918GS87_STRGD</name>
<sequence length="64" mass="6480">MFAKNCRVKTGEAQLAAAEAGAAVVSSPPAVASTTAAEAAAVVVRLAEFIRSSDRKRRGPPTAP</sequence>
<dbReference type="AlphaFoldDB" id="A0A918GS87"/>
<gene>
    <name evidence="1" type="ORF">GCM10010238_52710</name>
</gene>
<proteinExistence type="predicted"/>
<comment type="caution">
    <text evidence="1">The sequence shown here is derived from an EMBL/GenBank/DDBJ whole genome shotgun (WGS) entry which is preliminary data.</text>
</comment>